<organism evidence="2 3">
    <name type="scientific">Roseibacillus persicicus</name>
    <dbReference type="NCBI Taxonomy" id="454148"/>
    <lineage>
        <taxon>Bacteria</taxon>
        <taxon>Pseudomonadati</taxon>
        <taxon>Verrucomicrobiota</taxon>
        <taxon>Verrucomicrobiia</taxon>
        <taxon>Verrucomicrobiales</taxon>
        <taxon>Verrucomicrobiaceae</taxon>
        <taxon>Roseibacillus</taxon>
    </lineage>
</organism>
<keyword evidence="1" id="KW-0472">Membrane</keyword>
<evidence type="ECO:0000313" key="3">
    <source>
        <dbReference type="Proteomes" id="UP000644507"/>
    </source>
</evidence>
<dbReference type="RefSeq" id="WP_189568446.1">
    <property type="nucleotide sequence ID" value="NZ_BMXI01000004.1"/>
</dbReference>
<comment type="caution">
    <text evidence="2">The sequence shown here is derived from an EMBL/GenBank/DDBJ whole genome shotgun (WGS) entry which is preliminary data.</text>
</comment>
<dbReference type="EMBL" id="BMXI01000004">
    <property type="protein sequence ID" value="GHC48225.1"/>
    <property type="molecule type" value="Genomic_DNA"/>
</dbReference>
<evidence type="ECO:0000256" key="1">
    <source>
        <dbReference type="SAM" id="Phobius"/>
    </source>
</evidence>
<gene>
    <name evidence="2" type="ORF">GCM10007100_12620</name>
</gene>
<keyword evidence="1" id="KW-0812">Transmembrane</keyword>
<feature type="transmembrane region" description="Helical" evidence="1">
    <location>
        <begin position="21"/>
        <end position="49"/>
    </location>
</feature>
<evidence type="ECO:0000313" key="2">
    <source>
        <dbReference type="EMBL" id="GHC48225.1"/>
    </source>
</evidence>
<reference evidence="2" key="1">
    <citation type="journal article" date="2014" name="Int. J. Syst. Evol. Microbiol.">
        <title>Complete genome sequence of Corynebacterium casei LMG S-19264T (=DSM 44701T), isolated from a smear-ripened cheese.</title>
        <authorList>
            <consortium name="US DOE Joint Genome Institute (JGI-PGF)"/>
            <person name="Walter F."/>
            <person name="Albersmeier A."/>
            <person name="Kalinowski J."/>
            <person name="Ruckert C."/>
        </authorList>
    </citation>
    <scope>NUCLEOTIDE SEQUENCE</scope>
    <source>
        <strain evidence="2">KCTC 12988</strain>
    </source>
</reference>
<protein>
    <submittedName>
        <fullName evidence="2">Uncharacterized protein</fullName>
    </submittedName>
</protein>
<proteinExistence type="predicted"/>
<reference evidence="2" key="2">
    <citation type="submission" date="2020-09" db="EMBL/GenBank/DDBJ databases">
        <authorList>
            <person name="Sun Q."/>
            <person name="Kim S."/>
        </authorList>
    </citation>
    <scope>NUCLEOTIDE SEQUENCE</scope>
    <source>
        <strain evidence="2">KCTC 12988</strain>
    </source>
</reference>
<dbReference type="Proteomes" id="UP000644507">
    <property type="component" value="Unassembled WGS sequence"/>
</dbReference>
<accession>A0A918TM86</accession>
<dbReference type="AlphaFoldDB" id="A0A918TM86"/>
<name>A0A918TM86_9BACT</name>
<keyword evidence="1" id="KW-1133">Transmembrane helix</keyword>
<sequence>MSETPRKLPYEQRARSLPHKLHYHASLCWAVLFYMLLSFIAAAGVGFALDGNEKNAYLLIALTFLAIPVWLLGYLSRRKATCPLCKGTPLLDSQASKHVKAFRLFPLNYGNTNIIRAITTRRIRCHFCGTPFDMLKNNLQPSQEEQGSRNGHHS</sequence>
<feature type="transmembrane region" description="Helical" evidence="1">
    <location>
        <begin position="55"/>
        <end position="75"/>
    </location>
</feature>
<keyword evidence="3" id="KW-1185">Reference proteome</keyword>